<feature type="compositionally biased region" description="Polar residues" evidence="5">
    <location>
        <begin position="288"/>
        <end position="298"/>
    </location>
</feature>
<dbReference type="OrthoDB" id="7784409at2"/>
<dbReference type="PANTHER" id="PTHR36985">
    <property type="entry name" value="TRANSLOCATION AND ASSEMBLY MODULE SUBUNIT TAMB"/>
    <property type="match status" value="1"/>
</dbReference>
<dbReference type="RefSeq" id="WP_141442540.1">
    <property type="nucleotide sequence ID" value="NZ_CP038231.1"/>
</dbReference>
<dbReference type="GO" id="GO:0009306">
    <property type="term" value="P:protein secretion"/>
    <property type="evidence" value="ECO:0007669"/>
    <property type="project" value="InterPro"/>
</dbReference>
<keyword evidence="9" id="KW-1185">Reference proteome</keyword>
<evidence type="ECO:0000256" key="2">
    <source>
        <dbReference type="ARBA" id="ARBA00022692"/>
    </source>
</evidence>
<evidence type="ECO:0000256" key="1">
    <source>
        <dbReference type="ARBA" id="ARBA00004167"/>
    </source>
</evidence>
<evidence type="ECO:0000313" key="8">
    <source>
        <dbReference type="EMBL" id="QDH12898.1"/>
    </source>
</evidence>
<dbReference type="InterPro" id="IPR007452">
    <property type="entry name" value="TamB_C"/>
</dbReference>
<dbReference type="PANTHER" id="PTHR36985:SF1">
    <property type="entry name" value="TRANSLOCATION AND ASSEMBLY MODULE SUBUNIT TAMB"/>
    <property type="match status" value="1"/>
</dbReference>
<evidence type="ECO:0000256" key="4">
    <source>
        <dbReference type="ARBA" id="ARBA00023136"/>
    </source>
</evidence>
<evidence type="ECO:0000313" key="9">
    <source>
        <dbReference type="Proteomes" id="UP000318709"/>
    </source>
</evidence>
<evidence type="ECO:0000259" key="7">
    <source>
        <dbReference type="Pfam" id="PF04357"/>
    </source>
</evidence>
<feature type="region of interest" description="Disordered" evidence="5">
    <location>
        <begin position="1575"/>
        <end position="1600"/>
    </location>
</feature>
<feature type="transmembrane region" description="Helical" evidence="6">
    <location>
        <begin position="28"/>
        <end position="55"/>
    </location>
</feature>
<dbReference type="EMBL" id="CP038231">
    <property type="protein sequence ID" value="QDH12898.1"/>
    <property type="molecule type" value="Genomic_DNA"/>
</dbReference>
<dbReference type="KEGG" id="swf:E3E12_00270"/>
<reference evidence="8 9" key="1">
    <citation type="submission" date="2019-03" db="EMBL/GenBank/DDBJ databases">
        <title>The complete genome sequence of Swingsia_sp. F3b2 LMG30590(T).</title>
        <authorList>
            <person name="Chua K.-O."/>
            <person name="Chan K.-G."/>
            <person name="See-Too W.-S."/>
        </authorList>
    </citation>
    <scope>NUCLEOTIDE SEQUENCE [LARGE SCALE GENOMIC DNA]</scope>
    <source>
        <strain evidence="8 9">F3b2</strain>
    </source>
</reference>
<protein>
    <recommendedName>
        <fullName evidence="7">Translocation and assembly module TamB C-terminal domain-containing protein</fullName>
    </recommendedName>
</protein>
<dbReference type="GO" id="GO:0005886">
    <property type="term" value="C:plasma membrane"/>
    <property type="evidence" value="ECO:0007669"/>
    <property type="project" value="InterPro"/>
</dbReference>
<evidence type="ECO:0000256" key="5">
    <source>
        <dbReference type="SAM" id="MobiDB-lite"/>
    </source>
</evidence>
<comment type="subcellular location">
    <subcellularLocation>
        <location evidence="1">Membrane</location>
        <topology evidence="1">Single-pass membrane protein</topology>
    </subcellularLocation>
</comment>
<feature type="region of interest" description="Disordered" evidence="5">
    <location>
        <begin position="552"/>
        <end position="592"/>
    </location>
</feature>
<feature type="compositionally biased region" description="Basic residues" evidence="5">
    <location>
        <begin position="563"/>
        <end position="582"/>
    </location>
</feature>
<proteinExistence type="predicted"/>
<evidence type="ECO:0000256" key="3">
    <source>
        <dbReference type="ARBA" id="ARBA00022989"/>
    </source>
</evidence>
<feature type="region of interest" description="Disordered" evidence="5">
    <location>
        <begin position="288"/>
        <end position="316"/>
    </location>
</feature>
<sequence length="1600" mass="163519">MTTHPSSLPGNAEAPQAHPPQKGHLWRALGLGVAVLFGVPLTLAGMALTGVLVAINVPAVQHWAAQNAGRFTGGMVELAGLSGHLPWDIHLGKLVLRDGKGPWLVLEQAHLRWNPLALVGLDASVDTLTARELDVIRLPASDPNAKPTPPNPNPLPAISVHVRHLAINHLELGKGVGGVGCTVAARGHVALSSIAHFRGGLSADNFPATQLALTLSRLDRPGRLGLDFNHSTHGSKPWQGHVTFEDGQDGFAAMVPVVPGLDPLRLDVDFHGPLTALDVALALHARSGTQAPASQKPANTVPKPQAPAAPQGVRQGVAPAPTKTIAGQGAEPLLLHVAGQVDVAGQRFHAMRIQASLPEIHMRRDGQLMGWNSLALQLALNGPWAMPEGQGSLVVQGLSGAGVAVGSIALNFSNPTVLPPPVGQKTAQENTQKSTAVEPLFSLQGVARDIMLPAGAGAGLLAQAPLKLGLAIKPQAPTQPYALNVNHPLLQLKANGSLKGRTLQATMALPALAPLAAIAHQALSGSLTANLAAAAPPSGVMKAALDGTLHLTPPGKAALRPAAAHHKGKRTTTPQRRPRRHGAVPAPRATSQASALQSQLWGLLGAESHFSLKASKDKTRTTLETLTLKGSAINLTSQGSLTESATPLAASLKTSTPQGKGHKAPPPLLKAAATLILPDLGRAAPQLEGHSTIRLQASGPLDDFAAQLGMDGALGAHAGRVHLAPGPLALQVTASHLPTAPQIALHLNGTLDHTPLLAEAQFSRGKSGDMAATIQRLSWKALNGQGKLTLAAGHKVPLGRFDLTMGNLDLVQALTGMTSRGHVALHLNTTDDRTPPPLGTRQTLHVALDGAAQVGPWGLGSLALNGSVAQLPDAPTIMLNAQLRHVAAMGVRGDMALRAQGPLSALMFQSGGQFQHVPLNGAAAARLKGPAPQTVAALCGVNLAGLGGLEPPAQSSQGKALYGPASFDVAGTLALPLGGKAAQKTALKAPAAKGTAGGGALALQRLKIDVAGDHVRLRNPARITWGARTAVEGLNLELAPPKGAPALLGVAGTIKPDLALDVGLRDLTPALANPFLPSLRAQGRLNGHAHLTGTLEAPSGSVVLDGGGLRLLSASTEAMPAIALAAHADLKAGRAVFKAHVQAGPKAEVTAQGQASVKGDGPLDARLTGHADLGLANAILGASGMAAAGMLNLDVTARGTTQHPSLGGQVTLRHGSFNQYALGVDLTAITADILLQDKNVVIKGVTIKAGRGSMGLHGQVGVLEPAMPLDMWFVMNNAQPLHSDLLTITLDGKIHIFGQARTLLNVDGTVTIPTGTVNIPSSMPASVPQIAIVKPGLAPTPPAPPAVTVNLNVNVVSPGQFFVRGDGLYAVMAGKLHAGGTANAPVLQGGFALQQGTFNLAGVNLNFSKGEISFGGTGVAHRLDPTLDFRADRNVEGTLATLSVTGYASSPKIKFYSTPPWPQDEVLSMLLFGSMKSSLSPAQMASLGLALVQIGGGSAFDPLNALRQVLGLDQLNIGGGTGVDNGGAVIEAGKYVAPGIFVGARQGLSGGGGSQAEIKIDLTKHLVASTTLGTGGQVNGFTTPENDPGTSGSLSYGTDY</sequence>
<dbReference type="Proteomes" id="UP000318709">
    <property type="component" value="Chromosome"/>
</dbReference>
<organism evidence="8 9">
    <name type="scientific">Formicincola oecophyllae</name>
    <dbReference type="NCBI Taxonomy" id="2558361"/>
    <lineage>
        <taxon>Bacteria</taxon>
        <taxon>Pseudomonadati</taxon>
        <taxon>Pseudomonadota</taxon>
        <taxon>Alphaproteobacteria</taxon>
        <taxon>Acetobacterales</taxon>
        <taxon>Acetobacteraceae</taxon>
        <taxon>Formicincola</taxon>
    </lineage>
</organism>
<gene>
    <name evidence="8" type="ORF">E3E12_00270</name>
</gene>
<feature type="region of interest" description="Disordered" evidence="5">
    <location>
        <begin position="1"/>
        <end position="21"/>
    </location>
</feature>
<accession>A0A4Y6U8K1</accession>
<feature type="compositionally biased region" description="Polar residues" evidence="5">
    <location>
        <begin position="1579"/>
        <end position="1600"/>
    </location>
</feature>
<keyword evidence="2 6" id="KW-0812">Transmembrane</keyword>
<keyword evidence="4 6" id="KW-0472">Membrane</keyword>
<evidence type="ECO:0000256" key="6">
    <source>
        <dbReference type="SAM" id="Phobius"/>
    </source>
</evidence>
<dbReference type="GO" id="GO:0097347">
    <property type="term" value="C:TAM protein secretion complex"/>
    <property type="evidence" value="ECO:0007669"/>
    <property type="project" value="TreeGrafter"/>
</dbReference>
<name>A0A4Y6U8K1_9PROT</name>
<keyword evidence="3 6" id="KW-1133">Transmembrane helix</keyword>
<feature type="domain" description="Translocation and assembly module TamB C-terminal" evidence="7">
    <location>
        <begin position="1248"/>
        <end position="1600"/>
    </location>
</feature>
<dbReference type="Pfam" id="PF04357">
    <property type="entry name" value="TamB"/>
    <property type="match status" value="1"/>
</dbReference>